<evidence type="ECO:0000313" key="7">
    <source>
        <dbReference type="Ensembl" id="ENSNFUP00015033247.1"/>
    </source>
</evidence>
<dbReference type="Pfam" id="PF00069">
    <property type="entry name" value="Pkinase"/>
    <property type="match status" value="1"/>
</dbReference>
<keyword evidence="1" id="KW-0723">Serine/threonine-protein kinase</keyword>
<keyword evidence="8" id="KW-1185">Reference proteome</keyword>
<dbReference type="SMART" id="SM00220">
    <property type="entry name" value="S_TKc"/>
    <property type="match status" value="1"/>
</dbReference>
<proteinExistence type="predicted"/>
<evidence type="ECO:0000256" key="3">
    <source>
        <dbReference type="ARBA" id="ARBA00022741"/>
    </source>
</evidence>
<dbReference type="GO" id="GO:0005524">
    <property type="term" value="F:ATP binding"/>
    <property type="evidence" value="ECO:0007669"/>
    <property type="project" value="UniProtKB-KW"/>
</dbReference>
<dbReference type="PANTHER" id="PTHR24058">
    <property type="entry name" value="DUAL SPECIFICITY PROTEIN KINASE"/>
    <property type="match status" value="1"/>
</dbReference>
<protein>
    <recommendedName>
        <fullName evidence="6">Protein kinase domain-containing protein</fullName>
    </recommendedName>
</protein>
<reference evidence="7" key="1">
    <citation type="submission" date="2025-08" db="UniProtKB">
        <authorList>
            <consortium name="Ensembl"/>
        </authorList>
    </citation>
    <scope>IDENTIFICATION</scope>
</reference>
<evidence type="ECO:0000256" key="2">
    <source>
        <dbReference type="ARBA" id="ARBA00022679"/>
    </source>
</evidence>
<dbReference type="GO" id="GO:0042771">
    <property type="term" value="P:intrinsic apoptotic signaling pathway in response to DNA damage by p53 class mediator"/>
    <property type="evidence" value="ECO:0007669"/>
    <property type="project" value="TreeGrafter"/>
</dbReference>
<dbReference type="GO" id="GO:0005737">
    <property type="term" value="C:cytoplasm"/>
    <property type="evidence" value="ECO:0007669"/>
    <property type="project" value="TreeGrafter"/>
</dbReference>
<evidence type="ECO:0000313" key="8">
    <source>
        <dbReference type="Proteomes" id="UP000694548"/>
    </source>
</evidence>
<dbReference type="GO" id="GO:0003714">
    <property type="term" value="F:transcription corepressor activity"/>
    <property type="evidence" value="ECO:0007669"/>
    <property type="project" value="TreeGrafter"/>
</dbReference>
<dbReference type="PANTHER" id="PTHR24058:SF53">
    <property type="entry name" value="HOMEODOMAIN-INTERACTING PROTEIN KINASE 2"/>
    <property type="match status" value="1"/>
</dbReference>
<dbReference type="GeneTree" id="ENSGT00940000155562"/>
<accession>A0A8C6M9B7</accession>
<evidence type="ECO:0000256" key="5">
    <source>
        <dbReference type="ARBA" id="ARBA00022840"/>
    </source>
</evidence>
<organism evidence="7 8">
    <name type="scientific">Nothobranchius furzeri</name>
    <name type="common">Turquoise killifish</name>
    <dbReference type="NCBI Taxonomy" id="105023"/>
    <lineage>
        <taxon>Eukaryota</taxon>
        <taxon>Metazoa</taxon>
        <taxon>Chordata</taxon>
        <taxon>Craniata</taxon>
        <taxon>Vertebrata</taxon>
        <taxon>Euteleostomi</taxon>
        <taxon>Actinopterygii</taxon>
        <taxon>Neopterygii</taxon>
        <taxon>Teleostei</taxon>
        <taxon>Neoteleostei</taxon>
        <taxon>Acanthomorphata</taxon>
        <taxon>Ovalentaria</taxon>
        <taxon>Atherinomorphae</taxon>
        <taxon>Cyprinodontiformes</taxon>
        <taxon>Nothobranchiidae</taxon>
        <taxon>Nothobranchius</taxon>
    </lineage>
</organism>
<dbReference type="GO" id="GO:0016605">
    <property type="term" value="C:PML body"/>
    <property type="evidence" value="ECO:0007669"/>
    <property type="project" value="TreeGrafter"/>
</dbReference>
<dbReference type="GO" id="GO:0004713">
    <property type="term" value="F:protein tyrosine kinase activity"/>
    <property type="evidence" value="ECO:0007669"/>
    <property type="project" value="TreeGrafter"/>
</dbReference>
<dbReference type="AlphaFoldDB" id="A0A8C6M9B7"/>
<name>A0A8C6M9B7_NOTFU</name>
<keyword evidence="5" id="KW-0067">ATP-binding</keyword>
<evidence type="ECO:0000259" key="6">
    <source>
        <dbReference type="PROSITE" id="PS50011"/>
    </source>
</evidence>
<reference evidence="7" key="2">
    <citation type="submission" date="2025-09" db="UniProtKB">
        <authorList>
            <consortium name="Ensembl"/>
        </authorList>
    </citation>
    <scope>IDENTIFICATION</scope>
</reference>
<keyword evidence="2" id="KW-0808">Transferase</keyword>
<dbReference type="GO" id="GO:0045944">
    <property type="term" value="P:positive regulation of transcription by RNA polymerase II"/>
    <property type="evidence" value="ECO:0007669"/>
    <property type="project" value="TreeGrafter"/>
</dbReference>
<evidence type="ECO:0000256" key="1">
    <source>
        <dbReference type="ARBA" id="ARBA00022527"/>
    </source>
</evidence>
<dbReference type="GO" id="GO:0003713">
    <property type="term" value="F:transcription coactivator activity"/>
    <property type="evidence" value="ECO:0007669"/>
    <property type="project" value="TreeGrafter"/>
</dbReference>
<dbReference type="InterPro" id="IPR011009">
    <property type="entry name" value="Kinase-like_dom_sf"/>
</dbReference>
<keyword evidence="4" id="KW-0418">Kinase</keyword>
<dbReference type="Proteomes" id="UP000694548">
    <property type="component" value="Unassembled WGS sequence"/>
</dbReference>
<dbReference type="GO" id="GO:0007224">
    <property type="term" value="P:smoothened signaling pathway"/>
    <property type="evidence" value="ECO:0007669"/>
    <property type="project" value="TreeGrafter"/>
</dbReference>
<dbReference type="SUPFAM" id="SSF56112">
    <property type="entry name" value="Protein kinase-like (PK-like)"/>
    <property type="match status" value="1"/>
</dbReference>
<sequence>QNKRWLIPAKGVEIHGNLETYRIAEVLQCGKRADIVLCHSAITNQTFVVKCKNRQFKTSFINESHILNLIQKMDSPQDIFVKTHEEFIYKNGKRLPLSAVRAIAQQMLIALDKLKDIGVTHGNIRPENVMLTNHRHQPFKIKLGGFGKADETSNLSATQMPHISGFTAPEVFLGGDVKKNTDMWSLGCMLAFLYCGKHIFPPESEYHYMKCITQVLGIYVEEDSPELRKFFKPHDLLMQNAPVIEALETPSPKCSDEYRAALRDTICPRDVTSLTGARPSP</sequence>
<dbReference type="InterPro" id="IPR050494">
    <property type="entry name" value="Ser_Thr_dual-spec_kinase"/>
</dbReference>
<dbReference type="InterPro" id="IPR000719">
    <property type="entry name" value="Prot_kinase_dom"/>
</dbReference>
<dbReference type="PROSITE" id="PS50011">
    <property type="entry name" value="PROTEIN_KINASE_DOM"/>
    <property type="match status" value="1"/>
</dbReference>
<evidence type="ECO:0000256" key="4">
    <source>
        <dbReference type="ARBA" id="ARBA00022777"/>
    </source>
</evidence>
<dbReference type="Gene3D" id="1.10.510.10">
    <property type="entry name" value="Transferase(Phosphotransferase) domain 1"/>
    <property type="match status" value="1"/>
</dbReference>
<dbReference type="GO" id="GO:0046332">
    <property type="term" value="F:SMAD binding"/>
    <property type="evidence" value="ECO:0007669"/>
    <property type="project" value="TreeGrafter"/>
</dbReference>
<feature type="domain" description="Protein kinase" evidence="6">
    <location>
        <begin position="1"/>
        <end position="281"/>
    </location>
</feature>
<keyword evidence="3" id="KW-0547">Nucleotide-binding</keyword>
<dbReference type="GO" id="GO:0004674">
    <property type="term" value="F:protein serine/threonine kinase activity"/>
    <property type="evidence" value="ECO:0007669"/>
    <property type="project" value="UniProtKB-KW"/>
</dbReference>
<dbReference type="Ensembl" id="ENSNFUT00015034744.1">
    <property type="protein sequence ID" value="ENSNFUP00015033247.1"/>
    <property type="gene ID" value="ENSNFUG00015016274.1"/>
</dbReference>